<reference evidence="5 6" key="1">
    <citation type="journal article" date="2014" name="PLoS Genet.">
        <title>Phylogenetically driven sequencing of extremely halophilic archaea reveals strategies for static and dynamic osmo-response.</title>
        <authorList>
            <person name="Becker E.A."/>
            <person name="Seitzer P.M."/>
            <person name="Tritt A."/>
            <person name="Larsen D."/>
            <person name="Krusor M."/>
            <person name="Yao A.I."/>
            <person name="Wu D."/>
            <person name="Madern D."/>
            <person name="Eisen J.A."/>
            <person name="Darling A.E."/>
            <person name="Facciotti M.T."/>
        </authorList>
    </citation>
    <scope>NUCLEOTIDE SEQUENCE [LARGE SCALE GENOMIC DNA]</scope>
    <source>
        <strain evidence="5 6">JCM 10879</strain>
    </source>
</reference>
<dbReference type="PROSITE" id="PS01031">
    <property type="entry name" value="SHSP"/>
    <property type="match status" value="1"/>
</dbReference>
<dbReference type="STRING" id="1227454.C446_05785"/>
<gene>
    <name evidence="5" type="ORF">C446_05785</name>
</gene>
<evidence type="ECO:0000256" key="3">
    <source>
        <dbReference type="SAM" id="MobiDB-lite"/>
    </source>
</evidence>
<keyword evidence="6" id="KW-1185">Reference proteome</keyword>
<evidence type="ECO:0000313" key="6">
    <source>
        <dbReference type="Proteomes" id="UP000011607"/>
    </source>
</evidence>
<evidence type="ECO:0000256" key="2">
    <source>
        <dbReference type="RuleBase" id="RU003616"/>
    </source>
</evidence>
<feature type="region of interest" description="Disordered" evidence="3">
    <location>
        <begin position="119"/>
        <end position="179"/>
    </location>
</feature>
<dbReference type="CDD" id="cd06464">
    <property type="entry name" value="ACD_sHsps-like"/>
    <property type="match status" value="1"/>
</dbReference>
<dbReference type="eggNOG" id="arCOG01836">
    <property type="taxonomic scope" value="Archaea"/>
</dbReference>
<name>M0M7K7_9EURY</name>
<dbReference type="Gene3D" id="2.60.40.790">
    <property type="match status" value="1"/>
</dbReference>
<dbReference type="EMBL" id="AOMA01000063">
    <property type="protein sequence ID" value="EMA41802.1"/>
    <property type="molecule type" value="Genomic_DNA"/>
</dbReference>
<dbReference type="RefSeq" id="WP_006672113.1">
    <property type="nucleotide sequence ID" value="NZ_AOMA01000063.1"/>
</dbReference>
<feature type="compositionally biased region" description="Basic and acidic residues" evidence="3">
    <location>
        <begin position="142"/>
        <end position="156"/>
    </location>
</feature>
<comment type="caution">
    <text evidence="5">The sequence shown here is derived from an EMBL/GenBank/DDBJ whole genome shotgun (WGS) entry which is preliminary data.</text>
</comment>
<accession>M0M7K7</accession>
<dbReference type="InterPro" id="IPR002068">
    <property type="entry name" value="A-crystallin/Hsp20_dom"/>
</dbReference>
<dbReference type="OrthoDB" id="210205at2157"/>
<dbReference type="AlphaFoldDB" id="M0M7K7"/>
<evidence type="ECO:0000256" key="1">
    <source>
        <dbReference type="PROSITE-ProRule" id="PRU00285"/>
    </source>
</evidence>
<dbReference type="Pfam" id="PF00011">
    <property type="entry name" value="HSP20"/>
    <property type="match status" value="1"/>
</dbReference>
<organism evidence="5 6">
    <name type="scientific">Halobiforma nitratireducens JCM 10879</name>
    <dbReference type="NCBI Taxonomy" id="1227454"/>
    <lineage>
        <taxon>Archaea</taxon>
        <taxon>Methanobacteriati</taxon>
        <taxon>Methanobacteriota</taxon>
        <taxon>Stenosarchaea group</taxon>
        <taxon>Halobacteria</taxon>
        <taxon>Halobacteriales</taxon>
        <taxon>Natrialbaceae</taxon>
        <taxon>Halobiforma</taxon>
    </lineage>
</organism>
<feature type="domain" description="SHSP" evidence="4">
    <location>
        <begin position="24"/>
        <end position="140"/>
    </location>
</feature>
<evidence type="ECO:0000313" key="5">
    <source>
        <dbReference type="EMBL" id="EMA41802.1"/>
    </source>
</evidence>
<dbReference type="SUPFAM" id="SSF49764">
    <property type="entry name" value="HSP20-like chaperones"/>
    <property type="match status" value="1"/>
</dbReference>
<dbReference type="PATRIC" id="fig|1227454.3.peg.1153"/>
<dbReference type="Proteomes" id="UP000011607">
    <property type="component" value="Unassembled WGS sequence"/>
</dbReference>
<comment type="similarity">
    <text evidence="1 2">Belongs to the small heat shock protein (HSP20) family.</text>
</comment>
<keyword evidence="5" id="KW-0346">Stress response</keyword>
<protein>
    <submittedName>
        <fullName evidence="5">Heat shock protein Hsp20</fullName>
    </submittedName>
</protein>
<proteinExistence type="inferred from homology"/>
<evidence type="ECO:0000259" key="4">
    <source>
        <dbReference type="PROSITE" id="PS01031"/>
    </source>
</evidence>
<dbReference type="InterPro" id="IPR008978">
    <property type="entry name" value="HSP20-like_chaperone"/>
</dbReference>
<feature type="compositionally biased region" description="Acidic residues" evidence="3">
    <location>
        <begin position="157"/>
        <end position="172"/>
    </location>
</feature>
<sequence>MSPRTLVDSVGRFLYRQIGRANGRTQNHRSLPVDILEDETSYLVVFDAPGAEPDDVEVRYLEGNVKIRIERFRQFRDRFDMRFPGRGMELGGEAELPADAIVDPDSGTATLTETGTLSVEIPKDTSVPDGGDREDELAAGESKFESEPEPEPKSEPDPELESADEPAAEADTADASVGD</sequence>